<dbReference type="RefSeq" id="WP_345039538.1">
    <property type="nucleotide sequence ID" value="NZ_BAAAYL010000001.1"/>
</dbReference>
<dbReference type="EMBL" id="BAAAYL010000001">
    <property type="protein sequence ID" value="GAA3374801.1"/>
    <property type="molecule type" value="Genomic_DNA"/>
</dbReference>
<evidence type="ECO:0000256" key="1">
    <source>
        <dbReference type="SAM" id="Phobius"/>
    </source>
</evidence>
<proteinExistence type="predicted"/>
<comment type="caution">
    <text evidence="2">The sequence shown here is derived from an EMBL/GenBank/DDBJ whole genome shotgun (WGS) entry which is preliminary data.</text>
</comment>
<accession>A0ABP6SEL0</accession>
<keyword evidence="1" id="KW-0472">Membrane</keyword>
<gene>
    <name evidence="2" type="ORF">GCM10020367_40110</name>
</gene>
<keyword evidence="3" id="KW-1185">Reference proteome</keyword>
<name>A0ABP6SEL0_9ACTN</name>
<dbReference type="Proteomes" id="UP001499990">
    <property type="component" value="Unassembled WGS sequence"/>
</dbReference>
<organism evidence="2 3">
    <name type="scientific">Streptomyces sannanensis</name>
    <dbReference type="NCBI Taxonomy" id="285536"/>
    <lineage>
        <taxon>Bacteria</taxon>
        <taxon>Bacillati</taxon>
        <taxon>Actinomycetota</taxon>
        <taxon>Actinomycetes</taxon>
        <taxon>Kitasatosporales</taxon>
        <taxon>Streptomycetaceae</taxon>
        <taxon>Streptomyces</taxon>
    </lineage>
</organism>
<keyword evidence="1" id="KW-0812">Transmembrane</keyword>
<evidence type="ECO:0000313" key="3">
    <source>
        <dbReference type="Proteomes" id="UP001499990"/>
    </source>
</evidence>
<evidence type="ECO:0000313" key="2">
    <source>
        <dbReference type="EMBL" id="GAA3374801.1"/>
    </source>
</evidence>
<protein>
    <recommendedName>
        <fullName evidence="4">DUF4034 domain-containing protein</fullName>
    </recommendedName>
</protein>
<evidence type="ECO:0008006" key="4">
    <source>
        <dbReference type="Google" id="ProtNLM"/>
    </source>
</evidence>
<keyword evidence="1" id="KW-1133">Transmembrane helix</keyword>
<sequence>MLHDIFTGLGLIGLLWAIAYVFVLARRNFRAKAGIDAAAYGLVPRAELDATRAGPVPAADEALGRAVAAAWRGEWEPAADLLAVSGEQEQRWDRLQELAHTAVDDERWLRTWRAVRPQDADAVAVQAQALLYRAWRARGSEYANRTSDEQAAAFHELLGAARYTAEEAARMAPRDPAPWITLVTAARGLNLSREEFQWMWGELIARAPYHYEAHWQALQFWCQKWHGSHKLMFGFADEAVEKAPAGSPLAAMYVYALYEMWLQSGDQAAYRAAGVKPRLRKVLASLEQVPAADPRLPRIRHLLAAALVKSGLNDAALEQFRLIGGWCGAAPWTDAKDPAAEFDRWRGMAALSARKARRAR</sequence>
<reference evidence="3" key="1">
    <citation type="journal article" date="2019" name="Int. J. Syst. Evol. Microbiol.">
        <title>The Global Catalogue of Microorganisms (GCM) 10K type strain sequencing project: providing services to taxonomists for standard genome sequencing and annotation.</title>
        <authorList>
            <consortium name="The Broad Institute Genomics Platform"/>
            <consortium name="The Broad Institute Genome Sequencing Center for Infectious Disease"/>
            <person name="Wu L."/>
            <person name="Ma J."/>
        </authorList>
    </citation>
    <scope>NUCLEOTIDE SEQUENCE [LARGE SCALE GENOMIC DNA]</scope>
    <source>
        <strain evidence="3">JCM 9651</strain>
    </source>
</reference>
<feature type="transmembrane region" description="Helical" evidence="1">
    <location>
        <begin position="6"/>
        <end position="25"/>
    </location>
</feature>